<reference evidence="1" key="1">
    <citation type="submission" date="2022-10" db="EMBL/GenBank/DDBJ databases">
        <title>Culturing micro-colonial fungi from biological soil crusts in the Mojave desert and describing Neophaeococcomyces mojavensis, and introducing the new genera and species Taxawa tesnikishii.</title>
        <authorList>
            <person name="Kurbessoian T."/>
            <person name="Stajich J.E."/>
        </authorList>
    </citation>
    <scope>NUCLEOTIDE SEQUENCE</scope>
    <source>
        <strain evidence="1">JES_112</strain>
    </source>
</reference>
<proteinExistence type="predicted"/>
<name>A0ACC3AC10_9EURO</name>
<keyword evidence="1" id="KW-0489">Methyltransferase</keyword>
<dbReference type="EMBL" id="JAPDRQ010000044">
    <property type="protein sequence ID" value="KAJ9659050.1"/>
    <property type="molecule type" value="Genomic_DNA"/>
</dbReference>
<keyword evidence="2" id="KW-1185">Reference proteome</keyword>
<accession>A0ACC3AC10</accession>
<evidence type="ECO:0000313" key="2">
    <source>
        <dbReference type="Proteomes" id="UP001172386"/>
    </source>
</evidence>
<evidence type="ECO:0000313" key="1">
    <source>
        <dbReference type="EMBL" id="KAJ9659050.1"/>
    </source>
</evidence>
<sequence>MAILKRNKSMPLRAGRPPLSSASGGRSESNLPLKNTVNARRKSSKATRKLINTHHQLHKARAAALDSKDHHLVARIDNQIEQLGGLEAYQQASLTGQDKDRGGDSSEKLVEWLRKYDLLGPAKRRDALRVLEVGALSSRNAISGVLSRGVGEIRRVDLHSQEPELIEEIDFMDFPVPEIEAEKYDIISLSLVLNYVPDAAGRGEMLRRTTKFLRSIQQEIESVKDNSNETRHPALPCLFLVLPLPCLNNSRYTTHNHLTTIMQHLGYEEIEHHNSTKLSYMLFKWYGDDMTKNDTPIAFKKSEINPGKTRNNFSIVLEAG</sequence>
<comment type="caution">
    <text evidence="1">The sequence shown here is derived from an EMBL/GenBank/DDBJ whole genome shotgun (WGS) entry which is preliminary data.</text>
</comment>
<gene>
    <name evidence="1" type="primary">BMT2</name>
    <name evidence="1" type="ORF">H2198_003339</name>
</gene>
<organism evidence="1 2">
    <name type="scientific">Neophaeococcomyces mojaviensis</name>
    <dbReference type="NCBI Taxonomy" id="3383035"/>
    <lineage>
        <taxon>Eukaryota</taxon>
        <taxon>Fungi</taxon>
        <taxon>Dikarya</taxon>
        <taxon>Ascomycota</taxon>
        <taxon>Pezizomycotina</taxon>
        <taxon>Eurotiomycetes</taxon>
        <taxon>Chaetothyriomycetidae</taxon>
        <taxon>Chaetothyriales</taxon>
        <taxon>Chaetothyriales incertae sedis</taxon>
        <taxon>Neophaeococcomyces</taxon>
    </lineage>
</organism>
<dbReference type="Proteomes" id="UP001172386">
    <property type="component" value="Unassembled WGS sequence"/>
</dbReference>
<protein>
    <submittedName>
        <fullName evidence="1">25S rRNA (Adenine2142-N1)-methyltransferase</fullName>
        <ecNumber evidence="1">2.1.1.286</ecNumber>
    </submittedName>
</protein>
<keyword evidence="1" id="KW-0808">Transferase</keyword>
<dbReference type="EC" id="2.1.1.286" evidence="1"/>